<dbReference type="GeneID" id="113203440"/>
<gene>
    <name evidence="13" type="primary">LOC113203440</name>
</gene>
<dbReference type="GO" id="GO:0004561">
    <property type="term" value="F:alpha-N-acetylglucosaminidase activity"/>
    <property type="evidence" value="ECO:0007669"/>
    <property type="project" value="UniProtKB-EC"/>
</dbReference>
<dbReference type="Pfam" id="PF12971">
    <property type="entry name" value="NAGLU_N"/>
    <property type="match status" value="1"/>
</dbReference>
<evidence type="ECO:0000256" key="2">
    <source>
        <dbReference type="ARBA" id="ARBA00022801"/>
    </source>
</evidence>
<dbReference type="Gene3D" id="3.20.20.80">
    <property type="entry name" value="Glycosidases"/>
    <property type="match status" value="1"/>
</dbReference>
<proteinExistence type="inferred from homology"/>
<evidence type="ECO:0000313" key="13">
    <source>
        <dbReference type="RefSeq" id="XP_052119700.1"/>
    </source>
</evidence>
<protein>
    <recommendedName>
        <fullName evidence="8">Alpha-N-acetylglucosaminidase</fullName>
        <ecNumber evidence="7">3.2.1.50</ecNumber>
    </recommendedName>
</protein>
<dbReference type="EC" id="3.2.1.50" evidence="7"/>
<dbReference type="AlphaFoldDB" id="A0A9C6TNQ9"/>
<evidence type="ECO:0000256" key="5">
    <source>
        <dbReference type="ARBA" id="ARBA00052030"/>
    </source>
</evidence>
<dbReference type="FunFam" id="3.20.20.80:FF:000107">
    <property type="entry name" value="Alpha-N-acetylglucosaminidase family"/>
    <property type="match status" value="1"/>
</dbReference>
<evidence type="ECO:0000259" key="11">
    <source>
        <dbReference type="Pfam" id="PF12971"/>
    </source>
</evidence>
<name>A0A9C6TNQ9_FRAOC</name>
<dbReference type="PANTHER" id="PTHR12872:SF1">
    <property type="entry name" value="ALPHA-N-ACETYLGLUCOSAMINIDASE"/>
    <property type="match status" value="1"/>
</dbReference>
<feature type="domain" description="Alpha-N-acetylglucosaminidase tim-barrel" evidence="10">
    <location>
        <begin position="167"/>
        <end position="500"/>
    </location>
</feature>
<dbReference type="InterPro" id="IPR029018">
    <property type="entry name" value="Hex-like_dom2"/>
</dbReference>
<dbReference type="InterPro" id="IPR007781">
    <property type="entry name" value="NAGLU"/>
</dbReference>
<dbReference type="SUPFAM" id="SSF51445">
    <property type="entry name" value="(Trans)glycosidases"/>
    <property type="match status" value="1"/>
</dbReference>
<dbReference type="RefSeq" id="XP_052119700.1">
    <property type="nucleotide sequence ID" value="XM_052263740.1"/>
</dbReference>
<dbReference type="PANTHER" id="PTHR12872">
    <property type="entry name" value="ALPHA-N-ACETYLGLUCOSAMINIDASE"/>
    <property type="match status" value="1"/>
</dbReference>
<evidence type="ECO:0000256" key="4">
    <source>
        <dbReference type="ARBA" id="ARBA00023295"/>
    </source>
</evidence>
<accession>A0A9C6TNQ9</accession>
<dbReference type="InterPro" id="IPR024240">
    <property type="entry name" value="NAGLU_N"/>
</dbReference>
<evidence type="ECO:0000256" key="9">
    <source>
        <dbReference type="SAM" id="SignalP"/>
    </source>
</evidence>
<feature type="chain" id="PRO_5038865852" description="Alpha-N-acetylglucosaminidase" evidence="9">
    <location>
        <begin position="33"/>
        <end position="535"/>
    </location>
</feature>
<reference evidence="13" key="1">
    <citation type="submission" date="2025-08" db="UniProtKB">
        <authorList>
            <consortium name="RefSeq"/>
        </authorList>
    </citation>
    <scope>IDENTIFICATION</scope>
    <source>
        <tissue evidence="13">Whole organism</tissue>
    </source>
</reference>
<keyword evidence="3" id="KW-0325">Glycoprotein</keyword>
<evidence type="ECO:0000259" key="10">
    <source>
        <dbReference type="Pfam" id="PF05089"/>
    </source>
</evidence>
<dbReference type="OrthoDB" id="64736at2759"/>
<feature type="domain" description="Alpha-N-acetylglucosaminidase N-terminal" evidence="11">
    <location>
        <begin position="69"/>
        <end position="154"/>
    </location>
</feature>
<sequence>MAALDAARAGSAARPALHVAALILALVLVGEAVELDDDVHRVPHGVPPHARHLFDAVRSRAPAREQSLAVQALLGRLLPRRAHLFGVAVEPDGAPPHAHRDTFRVVKEPGRAYVNITGNSGVAAAWGLHHYLTQVCGCHVSWDYDQLALPDPLPDVNMTVTAVDRYRYYQNVCTVSYSFVWWDWARWERELDWMALNGINMALAFTGQEAVWQRVYSQLGLSKEDVDHHFTGPAFLAWQRMGNVRGWAGPLSASWHAHSRLLQHRILDRMRALGIVAVLPAFAGHVPRGFQRLFPNSTTTPLQRWNRFPDEYCCPLLLDPTDPVFHRVGTLFMRELIAEFGTDHIYNSDTFNEMQPSDGRPEYLARVGRAVYDSLVDVDPEAVWMIQNWLFVHDAFWTEPRAKALLTSVPTGRMLVLDLMAELLPQYRRFPSYYGQPFVWCMLHNFGGTLGMYGASNYVNRNVFEARALANSTMVGTGLTMEGTGQNYVMYDLANELAWRAKPANLTEWAACTTTRTRYTPTTAGTPSSCTRLST</sequence>
<keyword evidence="2" id="KW-0378">Hydrolase</keyword>
<dbReference type="KEGG" id="foc:113203440"/>
<evidence type="ECO:0000256" key="1">
    <source>
        <dbReference type="ARBA" id="ARBA00022729"/>
    </source>
</evidence>
<comment type="catalytic activity">
    <reaction evidence="5">
        <text>Hydrolysis of terminal non-reducing N-acetyl-D-glucosamine residues in N-acetyl-alpha-D-glucosaminides.</text>
        <dbReference type="EC" id="3.2.1.50"/>
    </reaction>
</comment>
<evidence type="ECO:0000256" key="8">
    <source>
        <dbReference type="ARBA" id="ARBA00072202"/>
    </source>
</evidence>
<evidence type="ECO:0000256" key="6">
    <source>
        <dbReference type="ARBA" id="ARBA00060996"/>
    </source>
</evidence>
<dbReference type="InterPro" id="IPR024733">
    <property type="entry name" value="NAGLU_tim-barrel"/>
</dbReference>
<dbReference type="InterPro" id="IPR017853">
    <property type="entry name" value="GH"/>
</dbReference>
<evidence type="ECO:0000313" key="12">
    <source>
        <dbReference type="Proteomes" id="UP000504606"/>
    </source>
</evidence>
<dbReference type="Pfam" id="PF05089">
    <property type="entry name" value="NAGLU"/>
    <property type="match status" value="1"/>
</dbReference>
<comment type="similarity">
    <text evidence="6">Belongs to the glycosyl hydrolase 89 family.</text>
</comment>
<dbReference type="GO" id="GO:0048731">
    <property type="term" value="P:system development"/>
    <property type="evidence" value="ECO:0007669"/>
    <property type="project" value="UniProtKB-ARBA"/>
</dbReference>
<dbReference type="Proteomes" id="UP000504606">
    <property type="component" value="Unplaced"/>
</dbReference>
<feature type="signal peptide" evidence="9">
    <location>
        <begin position="1"/>
        <end position="32"/>
    </location>
</feature>
<keyword evidence="1 9" id="KW-0732">Signal</keyword>
<keyword evidence="12" id="KW-1185">Reference proteome</keyword>
<organism evidence="12 13">
    <name type="scientific">Frankliniella occidentalis</name>
    <name type="common">Western flower thrips</name>
    <name type="synonym">Euthrips occidentalis</name>
    <dbReference type="NCBI Taxonomy" id="133901"/>
    <lineage>
        <taxon>Eukaryota</taxon>
        <taxon>Metazoa</taxon>
        <taxon>Ecdysozoa</taxon>
        <taxon>Arthropoda</taxon>
        <taxon>Hexapoda</taxon>
        <taxon>Insecta</taxon>
        <taxon>Pterygota</taxon>
        <taxon>Neoptera</taxon>
        <taxon>Paraneoptera</taxon>
        <taxon>Thysanoptera</taxon>
        <taxon>Terebrantia</taxon>
        <taxon>Thripoidea</taxon>
        <taxon>Thripidae</taxon>
        <taxon>Frankliniella</taxon>
    </lineage>
</organism>
<keyword evidence="4" id="KW-0326">Glycosidase</keyword>
<dbReference type="Gene3D" id="3.30.379.10">
    <property type="entry name" value="Chitobiase/beta-hexosaminidase domain 2-like"/>
    <property type="match status" value="1"/>
</dbReference>
<evidence type="ECO:0000256" key="3">
    <source>
        <dbReference type="ARBA" id="ARBA00023180"/>
    </source>
</evidence>
<evidence type="ECO:0000256" key="7">
    <source>
        <dbReference type="ARBA" id="ARBA00066522"/>
    </source>
</evidence>